<dbReference type="Gene3D" id="2.40.110.10">
    <property type="entry name" value="Butyryl-CoA Dehydrogenase, subunit A, domain 2"/>
    <property type="match status" value="1"/>
</dbReference>
<dbReference type="EMBL" id="AUZZ01005211">
    <property type="protein sequence ID" value="EQD50487.1"/>
    <property type="molecule type" value="Genomic_DNA"/>
</dbReference>
<organism evidence="1">
    <name type="scientific">mine drainage metagenome</name>
    <dbReference type="NCBI Taxonomy" id="410659"/>
    <lineage>
        <taxon>unclassified sequences</taxon>
        <taxon>metagenomes</taxon>
        <taxon>ecological metagenomes</taxon>
    </lineage>
</organism>
<dbReference type="AlphaFoldDB" id="T1A0T2"/>
<name>T1A0T2_9ZZZZ</name>
<dbReference type="PANTHER" id="PTHR42803">
    <property type="entry name" value="ACYL-COA DEHYDROGENASE"/>
    <property type="match status" value="1"/>
</dbReference>
<dbReference type="PANTHER" id="PTHR42803:SF1">
    <property type="entry name" value="BROAD-SPECIFICITY LINEAR ACYL-COA DEHYDROGENASE FADE5"/>
    <property type="match status" value="1"/>
</dbReference>
<dbReference type="InterPro" id="IPR052166">
    <property type="entry name" value="Diverse_Acyl-CoA_DH"/>
</dbReference>
<reference evidence="1" key="2">
    <citation type="journal article" date="2014" name="ISME J.">
        <title>Microbial stratification in low pH oxic and suboxic macroscopic growths along an acid mine drainage.</title>
        <authorList>
            <person name="Mendez-Garcia C."/>
            <person name="Mesa V."/>
            <person name="Sprenger R.R."/>
            <person name="Richter M."/>
            <person name="Diez M.S."/>
            <person name="Solano J."/>
            <person name="Bargiela R."/>
            <person name="Golyshina O.V."/>
            <person name="Manteca A."/>
            <person name="Ramos J.L."/>
            <person name="Gallego J.R."/>
            <person name="Llorente I."/>
            <person name="Martins Dos Santos V.A."/>
            <person name="Jensen O.N."/>
            <person name="Pelaez A.I."/>
            <person name="Sanchez J."/>
            <person name="Ferrer M."/>
        </authorList>
    </citation>
    <scope>NUCLEOTIDE SEQUENCE</scope>
</reference>
<dbReference type="InterPro" id="IPR009100">
    <property type="entry name" value="AcylCoA_DH/oxidase_NM_dom_sf"/>
</dbReference>
<evidence type="ECO:0000313" key="1">
    <source>
        <dbReference type="EMBL" id="EQD50487.1"/>
    </source>
</evidence>
<protein>
    <submittedName>
        <fullName evidence="1">Acyl-CoA dehydrogenase protein</fullName>
    </submittedName>
</protein>
<comment type="caution">
    <text evidence="1">The sequence shown here is derived from an EMBL/GenBank/DDBJ whole genome shotgun (WGS) entry which is preliminary data.</text>
</comment>
<feature type="non-terminal residue" evidence="1">
    <location>
        <position position="45"/>
    </location>
</feature>
<dbReference type="GO" id="GO:0016627">
    <property type="term" value="F:oxidoreductase activity, acting on the CH-CH group of donors"/>
    <property type="evidence" value="ECO:0007669"/>
    <property type="project" value="InterPro"/>
</dbReference>
<accession>T1A0T2</accession>
<sequence length="45" mass="4993">MVSGEWTGTMVLTEPQAGSDLAQVRARALPEADHYRLFGQKIFIT</sequence>
<dbReference type="InterPro" id="IPR046373">
    <property type="entry name" value="Acyl-CoA_Oxase/DH_mid-dom_sf"/>
</dbReference>
<dbReference type="SUPFAM" id="SSF56645">
    <property type="entry name" value="Acyl-CoA dehydrogenase NM domain-like"/>
    <property type="match status" value="1"/>
</dbReference>
<reference evidence="1" key="1">
    <citation type="submission" date="2013-08" db="EMBL/GenBank/DDBJ databases">
        <authorList>
            <person name="Mendez C."/>
            <person name="Richter M."/>
            <person name="Ferrer M."/>
            <person name="Sanchez J."/>
        </authorList>
    </citation>
    <scope>NUCLEOTIDE SEQUENCE</scope>
</reference>
<gene>
    <name evidence="1" type="ORF">B2A_07290</name>
</gene>
<proteinExistence type="predicted"/>